<evidence type="ECO:0000313" key="1">
    <source>
        <dbReference type="EMBL" id="KAJ4430402.1"/>
    </source>
</evidence>
<organism evidence="1 2">
    <name type="scientific">Periplaneta americana</name>
    <name type="common">American cockroach</name>
    <name type="synonym">Blatta americana</name>
    <dbReference type="NCBI Taxonomy" id="6978"/>
    <lineage>
        <taxon>Eukaryota</taxon>
        <taxon>Metazoa</taxon>
        <taxon>Ecdysozoa</taxon>
        <taxon>Arthropoda</taxon>
        <taxon>Hexapoda</taxon>
        <taxon>Insecta</taxon>
        <taxon>Pterygota</taxon>
        <taxon>Neoptera</taxon>
        <taxon>Polyneoptera</taxon>
        <taxon>Dictyoptera</taxon>
        <taxon>Blattodea</taxon>
        <taxon>Blattoidea</taxon>
        <taxon>Blattidae</taxon>
        <taxon>Blattinae</taxon>
        <taxon>Periplaneta</taxon>
    </lineage>
</organism>
<reference evidence="1 2" key="1">
    <citation type="journal article" date="2022" name="Allergy">
        <title>Genome assembly and annotation of Periplaneta americana reveal a comprehensive cockroach allergen profile.</title>
        <authorList>
            <person name="Wang L."/>
            <person name="Xiong Q."/>
            <person name="Saelim N."/>
            <person name="Wang L."/>
            <person name="Nong W."/>
            <person name="Wan A.T."/>
            <person name="Shi M."/>
            <person name="Liu X."/>
            <person name="Cao Q."/>
            <person name="Hui J.H.L."/>
            <person name="Sookrung N."/>
            <person name="Leung T.F."/>
            <person name="Tungtrongchitr A."/>
            <person name="Tsui S.K.W."/>
        </authorList>
    </citation>
    <scope>NUCLEOTIDE SEQUENCE [LARGE SCALE GENOMIC DNA]</scope>
    <source>
        <strain evidence="1">PWHHKU_190912</strain>
    </source>
</reference>
<evidence type="ECO:0000313" key="2">
    <source>
        <dbReference type="Proteomes" id="UP001148838"/>
    </source>
</evidence>
<keyword evidence="2" id="KW-1185">Reference proteome</keyword>
<gene>
    <name evidence="1" type="ORF">ANN_22618</name>
</gene>
<dbReference type="Proteomes" id="UP001148838">
    <property type="component" value="Unassembled WGS sequence"/>
</dbReference>
<protein>
    <recommendedName>
        <fullName evidence="3">Per a allergen</fullName>
    </recommendedName>
</protein>
<name>A0ABQ8S9K8_PERAM</name>
<dbReference type="EMBL" id="JAJSOF020000033">
    <property type="protein sequence ID" value="KAJ4430402.1"/>
    <property type="molecule type" value="Genomic_DNA"/>
</dbReference>
<sequence length="92" mass="9888">MEIIEEIAQGLICGKQHLVRGMEEPVPRGMPGGGELCGVDLNLHSVLQVPEIDILDAEFTTDEVTKAISSLKNNKAPGIDGVSSEFLKQCNI</sequence>
<comment type="caution">
    <text evidence="1">The sequence shown here is derived from an EMBL/GenBank/DDBJ whole genome shotgun (WGS) entry which is preliminary data.</text>
</comment>
<accession>A0ABQ8S9K8</accession>
<evidence type="ECO:0008006" key="3">
    <source>
        <dbReference type="Google" id="ProtNLM"/>
    </source>
</evidence>
<proteinExistence type="predicted"/>